<evidence type="ECO:0000313" key="6">
    <source>
        <dbReference type="Proteomes" id="UP000799437"/>
    </source>
</evidence>
<dbReference type="InterPro" id="IPR046464">
    <property type="entry name" value="SWI-SNF_Ssr4_C"/>
</dbReference>
<dbReference type="Pfam" id="PF20497">
    <property type="entry name" value="SWI-SNF_Ssr4_C"/>
    <property type="match status" value="1"/>
</dbReference>
<feature type="compositionally biased region" description="Polar residues" evidence="2">
    <location>
        <begin position="614"/>
        <end position="632"/>
    </location>
</feature>
<feature type="region of interest" description="Disordered" evidence="2">
    <location>
        <begin position="212"/>
        <end position="277"/>
    </location>
</feature>
<evidence type="ECO:0000256" key="1">
    <source>
        <dbReference type="SAM" id="Coils"/>
    </source>
</evidence>
<feature type="coiled-coil region" evidence="1">
    <location>
        <begin position="367"/>
        <end position="402"/>
    </location>
</feature>
<feature type="domain" description="SWI/SNF and RSC complexes subunit Ssr4 C-terminal" evidence="4">
    <location>
        <begin position="276"/>
        <end position="711"/>
    </location>
</feature>
<dbReference type="GO" id="GO:0006338">
    <property type="term" value="P:chromatin remodeling"/>
    <property type="evidence" value="ECO:0007669"/>
    <property type="project" value="InterPro"/>
</dbReference>
<reference evidence="5" key="1">
    <citation type="journal article" date="2020" name="Stud. Mycol.">
        <title>101 Dothideomycetes genomes: a test case for predicting lifestyles and emergence of pathogens.</title>
        <authorList>
            <person name="Haridas S."/>
            <person name="Albert R."/>
            <person name="Binder M."/>
            <person name="Bloem J."/>
            <person name="Labutti K."/>
            <person name="Salamov A."/>
            <person name="Andreopoulos B."/>
            <person name="Baker S."/>
            <person name="Barry K."/>
            <person name="Bills G."/>
            <person name="Bluhm B."/>
            <person name="Cannon C."/>
            <person name="Castanera R."/>
            <person name="Culley D."/>
            <person name="Daum C."/>
            <person name="Ezra D."/>
            <person name="Gonzalez J."/>
            <person name="Henrissat B."/>
            <person name="Kuo A."/>
            <person name="Liang C."/>
            <person name="Lipzen A."/>
            <person name="Lutzoni F."/>
            <person name="Magnuson J."/>
            <person name="Mondo S."/>
            <person name="Nolan M."/>
            <person name="Ohm R."/>
            <person name="Pangilinan J."/>
            <person name="Park H.-J."/>
            <person name="Ramirez L."/>
            <person name="Alfaro M."/>
            <person name="Sun H."/>
            <person name="Tritt A."/>
            <person name="Yoshinaga Y."/>
            <person name="Zwiers L.-H."/>
            <person name="Turgeon B."/>
            <person name="Goodwin S."/>
            <person name="Spatafora J."/>
            <person name="Crous P."/>
            <person name="Grigoriev I."/>
        </authorList>
    </citation>
    <scope>NUCLEOTIDE SEQUENCE</scope>
    <source>
        <strain evidence="5">CBS 121739</strain>
    </source>
</reference>
<feature type="compositionally biased region" description="Low complexity" evidence="2">
    <location>
        <begin position="633"/>
        <end position="644"/>
    </location>
</feature>
<dbReference type="AlphaFoldDB" id="A0A6A6WDV5"/>
<dbReference type="Proteomes" id="UP000799437">
    <property type="component" value="Unassembled WGS sequence"/>
</dbReference>
<dbReference type="GeneID" id="54487850"/>
<protein>
    <submittedName>
        <fullName evidence="5">DUF1750-domain-containing protein</fullName>
    </submittedName>
</protein>
<evidence type="ECO:0000313" key="5">
    <source>
        <dbReference type="EMBL" id="KAF2760026.1"/>
    </source>
</evidence>
<feature type="compositionally biased region" description="Basic and acidic residues" evidence="2">
    <location>
        <begin position="707"/>
        <end position="719"/>
    </location>
</feature>
<feature type="region of interest" description="Disordered" evidence="2">
    <location>
        <begin position="612"/>
        <end position="719"/>
    </location>
</feature>
<keyword evidence="6" id="KW-1185">Reference proteome</keyword>
<dbReference type="EMBL" id="ML996569">
    <property type="protein sequence ID" value="KAF2760026.1"/>
    <property type="molecule type" value="Genomic_DNA"/>
</dbReference>
<feature type="region of interest" description="Disordered" evidence="2">
    <location>
        <begin position="419"/>
        <end position="442"/>
    </location>
</feature>
<feature type="compositionally biased region" description="Polar residues" evidence="2">
    <location>
        <begin position="261"/>
        <end position="270"/>
    </location>
</feature>
<accession>A0A6A6WDV5</accession>
<dbReference type="Pfam" id="PF08549">
    <property type="entry name" value="SWI-SNF_Ssr4_N"/>
    <property type="match status" value="1"/>
</dbReference>
<sequence length="719" mass="78468">MGDPSSSVPPHVLPHIHLISSHRFPVTASITPDEALGHLKHAPGIVSGRAAMAWQYFQQPPTDGSTFLTWQPPQRGARFSSDGYIWADPEQSFTANIGGYTMEVWIHQAGCRYGVEPFTAHRRTRFHIVNKLPSVEPNGPNPDPQLWIVHYGPTDPQYRFPAERIPPNMETQGMLRDRQLFERQGQLLRKEFMLHDRSNWPKVEFSHAGQMSGAQNRGMYGPNQMPRPPQPFYQGRDGPGMGPSPAKRQRQGPPPHIPGTTAPNTPQPLGNTDDLEEENTTYGDLLDHLTPSEISKMRYTQHHEWMEEIYSSPYAAGQIEPIDIGFGLVGELAPLTSGIFESPIRQQGGAAQGESVRSYRKLDPAQYEEFKKRVEEYEKDGQAEMERMKAEHSKKIADLKRTKTYVQGERRLRDVVWDLDNSPNSQHHAPDSIESSTGGPVASNSQVEKIIKDVENSLGVIIGPKKDITVVDKGGLSEDPEPHMNGHGTQQENVYRDATDIGTLLNEAAMDGENTAASLLDEFTQNSAVNTPGTRAHSQPVSQSGNLGQSAAVTPQANIAASQAPSQSATQSSAHVDPNQNLDGLDMDVDMPEVGGAPNEGEADWVMVDEASAESGQRGQQSGTTASEQQVHATATTTEGASTEQPAAMTSTNDDLHEGSPSMFDSNFGGFDDLDTAGDALAEYTNDGDELGLDLDNSAFGDAFQPADHHENSGDNAHP</sequence>
<feature type="region of interest" description="Disordered" evidence="2">
    <location>
        <begin position="528"/>
        <end position="600"/>
    </location>
</feature>
<gene>
    <name evidence="5" type="ORF">EJ05DRAFT_499215</name>
</gene>
<evidence type="ECO:0000256" key="2">
    <source>
        <dbReference type="SAM" id="MobiDB-lite"/>
    </source>
</evidence>
<proteinExistence type="predicted"/>
<feature type="compositionally biased region" description="Polar residues" evidence="2">
    <location>
        <begin position="528"/>
        <end position="555"/>
    </location>
</feature>
<evidence type="ECO:0000259" key="4">
    <source>
        <dbReference type="Pfam" id="PF20497"/>
    </source>
</evidence>
<dbReference type="OrthoDB" id="5321006at2759"/>
<organism evidence="5 6">
    <name type="scientific">Pseudovirgaria hyperparasitica</name>
    <dbReference type="NCBI Taxonomy" id="470096"/>
    <lineage>
        <taxon>Eukaryota</taxon>
        <taxon>Fungi</taxon>
        <taxon>Dikarya</taxon>
        <taxon>Ascomycota</taxon>
        <taxon>Pezizomycotina</taxon>
        <taxon>Dothideomycetes</taxon>
        <taxon>Dothideomycetes incertae sedis</taxon>
        <taxon>Acrospermales</taxon>
        <taxon>Acrospermaceae</taxon>
        <taxon>Pseudovirgaria</taxon>
    </lineage>
</organism>
<feature type="compositionally biased region" description="Low complexity" evidence="2">
    <location>
        <begin position="556"/>
        <end position="574"/>
    </location>
</feature>
<name>A0A6A6WDV5_9PEZI</name>
<dbReference type="RefSeq" id="XP_033602477.1">
    <property type="nucleotide sequence ID" value="XM_033746796.1"/>
</dbReference>
<feature type="domain" description="SWI/SNF and RSC complexes subunit Ssr4 N-terminal" evidence="3">
    <location>
        <begin position="3"/>
        <end position="208"/>
    </location>
</feature>
<evidence type="ECO:0000259" key="3">
    <source>
        <dbReference type="Pfam" id="PF08549"/>
    </source>
</evidence>
<feature type="compositionally biased region" description="Polar residues" evidence="2">
    <location>
        <begin position="421"/>
        <end position="442"/>
    </location>
</feature>
<keyword evidence="1" id="KW-0175">Coiled coil</keyword>
<dbReference type="InterPro" id="IPR013859">
    <property type="entry name" value="Ssr4_N"/>
</dbReference>